<accession>A0A2T0QA73</accession>
<dbReference type="Proteomes" id="UP000237846">
    <property type="component" value="Unassembled WGS sequence"/>
</dbReference>
<evidence type="ECO:0000313" key="2">
    <source>
        <dbReference type="EMBL" id="PRY00711.1"/>
    </source>
</evidence>
<evidence type="ECO:0000313" key="3">
    <source>
        <dbReference type="Proteomes" id="UP000237846"/>
    </source>
</evidence>
<evidence type="ECO:0000256" key="1">
    <source>
        <dbReference type="SAM" id="MobiDB-lite"/>
    </source>
</evidence>
<organism evidence="2 3">
    <name type="scientific">Allonocardiopsis opalescens</name>
    <dbReference type="NCBI Taxonomy" id="1144618"/>
    <lineage>
        <taxon>Bacteria</taxon>
        <taxon>Bacillati</taxon>
        <taxon>Actinomycetota</taxon>
        <taxon>Actinomycetes</taxon>
        <taxon>Streptosporangiales</taxon>
        <taxon>Allonocardiopsis</taxon>
    </lineage>
</organism>
<dbReference type="EMBL" id="PVZC01000002">
    <property type="protein sequence ID" value="PRY00711.1"/>
    <property type="molecule type" value="Genomic_DNA"/>
</dbReference>
<gene>
    <name evidence="2" type="ORF">CLV72_102343</name>
</gene>
<feature type="region of interest" description="Disordered" evidence="1">
    <location>
        <begin position="30"/>
        <end position="62"/>
    </location>
</feature>
<comment type="caution">
    <text evidence="2">The sequence shown here is derived from an EMBL/GenBank/DDBJ whole genome shotgun (WGS) entry which is preliminary data.</text>
</comment>
<dbReference type="OrthoDB" id="3474395at2"/>
<dbReference type="RefSeq" id="WP_106242594.1">
    <property type="nucleotide sequence ID" value="NZ_PVZC01000002.1"/>
</dbReference>
<keyword evidence="3" id="KW-1185">Reference proteome</keyword>
<dbReference type="AlphaFoldDB" id="A0A2T0QA73"/>
<sequence>MSTRASARALWRRLVDRLRGRLGRPIDLGRAADPAARVPGRPRTDRENEPLPPWPDPAEPERPLQVTVHARPDTVRFESPAAGDGHVFVIEVRCYWCAQVTILDESLRESTEARLRRSLARHRTEITDRVIDLVRPLARRYQPFQAAELEEALSTRLAGCFDDGEVQCTTRSRVDVSEPVRELLVRVGNELIKLDGQGRYQVARIAQLRMLRYEWEELLLDALKGAGEVDDSRATWLAPYALSLAETPEHATERLAEMLQERQSATVELFNDLSEIISTNREGELDQVSFMMSSDHIFREMLKQLGLPVPARDRGNGTAVGEAGHAR</sequence>
<proteinExistence type="predicted"/>
<protein>
    <submittedName>
        <fullName evidence="2">Uncharacterized protein</fullName>
    </submittedName>
</protein>
<reference evidence="2 3" key="1">
    <citation type="submission" date="2018-03" db="EMBL/GenBank/DDBJ databases">
        <title>Genomic Encyclopedia of Archaeal and Bacterial Type Strains, Phase II (KMG-II): from individual species to whole genera.</title>
        <authorList>
            <person name="Goeker M."/>
        </authorList>
    </citation>
    <scope>NUCLEOTIDE SEQUENCE [LARGE SCALE GENOMIC DNA]</scope>
    <source>
        <strain evidence="2 3">DSM 45601</strain>
    </source>
</reference>
<name>A0A2T0QA73_9ACTN</name>